<reference evidence="3" key="1">
    <citation type="journal article" date="2022" name="Int. J. Syst. Evol. Microbiol.">
        <title>Anaeromyxobacter oryzae sp. nov., Anaeromyxobacter diazotrophicus sp. nov. and Anaeromyxobacter paludicola sp. nov., isolated from paddy soils.</title>
        <authorList>
            <person name="Itoh H."/>
            <person name="Xu Z."/>
            <person name="Mise K."/>
            <person name="Masuda Y."/>
            <person name="Ushijima N."/>
            <person name="Hayakawa C."/>
            <person name="Shiratori Y."/>
            <person name="Senoo K."/>
        </authorList>
    </citation>
    <scope>NUCLEOTIDE SEQUENCE [LARGE SCALE GENOMIC DNA]</scope>
    <source>
        <strain evidence="3">Red232</strain>
    </source>
</reference>
<keyword evidence="3" id="KW-1185">Reference proteome</keyword>
<feature type="chain" id="PRO_5045159089" description="Outer membrane protein beta-barrel domain-containing protein" evidence="1">
    <location>
        <begin position="24"/>
        <end position="217"/>
    </location>
</feature>
<sequence length="217" mass="22855">MRTRLVAVLAAAGALALATPARADVSPNSPWSLTLTVWGGVSRYDVLGLAHGVSSVQSQDGRDLLQGDFDAYGGAAVLRLGWLDLGGLYEGALLRSRSDSAVVTPLVGVALNLTDWLRLDLLGELGGHRISNIGLSQDLDPSQAKSVWLPYVGVRPTLAFRVPFGPARLVLSAAPFARWDLVQKQVTVNVSGTTTQRNTYDVGGSTYGVVGGMGIEL</sequence>
<dbReference type="EMBL" id="AP025591">
    <property type="protein sequence ID" value="BDG04443.1"/>
    <property type="molecule type" value="Genomic_DNA"/>
</dbReference>
<protein>
    <recommendedName>
        <fullName evidence="4">Outer membrane protein beta-barrel domain-containing protein</fullName>
    </recommendedName>
</protein>
<dbReference type="RefSeq" id="WP_248352813.1">
    <property type="nucleotide sequence ID" value="NZ_AP025591.1"/>
</dbReference>
<keyword evidence="1" id="KW-0732">Signal</keyword>
<dbReference type="Proteomes" id="UP001162891">
    <property type="component" value="Chromosome"/>
</dbReference>
<feature type="signal peptide" evidence="1">
    <location>
        <begin position="1"/>
        <end position="23"/>
    </location>
</feature>
<evidence type="ECO:0000313" key="2">
    <source>
        <dbReference type="EMBL" id="BDG04443.1"/>
    </source>
</evidence>
<evidence type="ECO:0008006" key="4">
    <source>
        <dbReference type="Google" id="ProtNLM"/>
    </source>
</evidence>
<organism evidence="2 3">
    <name type="scientific">Anaeromyxobacter oryzae</name>
    <dbReference type="NCBI Taxonomy" id="2918170"/>
    <lineage>
        <taxon>Bacteria</taxon>
        <taxon>Pseudomonadati</taxon>
        <taxon>Myxococcota</taxon>
        <taxon>Myxococcia</taxon>
        <taxon>Myxococcales</taxon>
        <taxon>Cystobacterineae</taxon>
        <taxon>Anaeromyxobacteraceae</taxon>
        <taxon>Anaeromyxobacter</taxon>
    </lineage>
</organism>
<name>A0ABN6MXI7_9BACT</name>
<proteinExistence type="predicted"/>
<evidence type="ECO:0000256" key="1">
    <source>
        <dbReference type="SAM" id="SignalP"/>
    </source>
</evidence>
<accession>A0ABN6MXI7</accession>
<evidence type="ECO:0000313" key="3">
    <source>
        <dbReference type="Proteomes" id="UP001162891"/>
    </source>
</evidence>
<gene>
    <name evidence="2" type="ORF">AMOR_34390</name>
</gene>